<gene>
    <name evidence="6" type="primary">yurO_4</name>
    <name evidence="6" type="ORF">KCTCHS21_58840</name>
</gene>
<dbReference type="PANTHER" id="PTHR43649:SF12">
    <property type="entry name" value="DIACETYLCHITOBIOSE BINDING PROTEIN DASA"/>
    <property type="match status" value="1"/>
</dbReference>
<evidence type="ECO:0000256" key="5">
    <source>
        <dbReference type="SAM" id="SignalP"/>
    </source>
</evidence>
<feature type="compositionally biased region" description="Low complexity" evidence="4">
    <location>
        <begin position="28"/>
        <end position="50"/>
    </location>
</feature>
<dbReference type="KEGG" id="cohn:KCTCHS21_58840"/>
<dbReference type="PROSITE" id="PS01037">
    <property type="entry name" value="SBP_BACTERIAL_1"/>
    <property type="match status" value="1"/>
</dbReference>
<dbReference type="Pfam" id="PF01547">
    <property type="entry name" value="SBP_bac_1"/>
    <property type="match status" value="1"/>
</dbReference>
<evidence type="ECO:0000256" key="2">
    <source>
        <dbReference type="ARBA" id="ARBA00022448"/>
    </source>
</evidence>
<dbReference type="EMBL" id="AP019400">
    <property type="protein sequence ID" value="BBI36485.1"/>
    <property type="molecule type" value="Genomic_DNA"/>
</dbReference>
<name>A0A3T1DF15_9BACL</name>
<evidence type="ECO:0000256" key="4">
    <source>
        <dbReference type="SAM" id="MobiDB-lite"/>
    </source>
</evidence>
<dbReference type="InterPro" id="IPR050490">
    <property type="entry name" value="Bact_solute-bd_prot1"/>
</dbReference>
<proteinExistence type="inferred from homology"/>
<feature type="signal peptide" evidence="5">
    <location>
        <begin position="1"/>
        <end position="21"/>
    </location>
</feature>
<dbReference type="Gene3D" id="3.40.190.10">
    <property type="entry name" value="Periplasmic binding protein-like II"/>
    <property type="match status" value="2"/>
</dbReference>
<keyword evidence="2" id="KW-0813">Transport</keyword>
<protein>
    <submittedName>
        <fullName evidence="6">Sugar ABC transporter substrate-binding protein</fullName>
    </submittedName>
</protein>
<evidence type="ECO:0000256" key="1">
    <source>
        <dbReference type="ARBA" id="ARBA00008520"/>
    </source>
</evidence>
<keyword evidence="3 5" id="KW-0732">Signal</keyword>
<dbReference type="InterPro" id="IPR006061">
    <property type="entry name" value="SBP_1_CS"/>
</dbReference>
<feature type="chain" id="PRO_5038930130" evidence="5">
    <location>
        <begin position="22"/>
        <end position="437"/>
    </location>
</feature>
<dbReference type="Proteomes" id="UP000289856">
    <property type="component" value="Chromosome"/>
</dbReference>
<dbReference type="AlphaFoldDB" id="A0A3T1DF15"/>
<evidence type="ECO:0000256" key="3">
    <source>
        <dbReference type="ARBA" id="ARBA00022729"/>
    </source>
</evidence>
<dbReference type="PROSITE" id="PS51257">
    <property type="entry name" value="PROKAR_LIPOPROTEIN"/>
    <property type="match status" value="1"/>
</dbReference>
<accession>A0A3T1DF15</accession>
<dbReference type="GO" id="GO:0055085">
    <property type="term" value="P:transmembrane transport"/>
    <property type="evidence" value="ECO:0007669"/>
    <property type="project" value="InterPro"/>
</dbReference>
<dbReference type="SUPFAM" id="SSF53850">
    <property type="entry name" value="Periplasmic binding protein-like II"/>
    <property type="match status" value="1"/>
</dbReference>
<keyword evidence="7" id="KW-1185">Reference proteome</keyword>
<dbReference type="PANTHER" id="PTHR43649">
    <property type="entry name" value="ARABINOSE-BINDING PROTEIN-RELATED"/>
    <property type="match status" value="1"/>
</dbReference>
<reference evidence="6 7" key="1">
    <citation type="submission" date="2019-01" db="EMBL/GenBank/DDBJ databases">
        <title>Complete genome sequence of Cohnella hallensis HS21 isolated from Korean fir (Abies koreana) rhizospheric soil.</title>
        <authorList>
            <person name="Jiang L."/>
            <person name="Kang S.W."/>
            <person name="Kim S."/>
            <person name="Jung J."/>
            <person name="Kim C.Y."/>
            <person name="Kim D.H."/>
            <person name="Kim S.W."/>
            <person name="Lee J."/>
        </authorList>
    </citation>
    <scope>NUCLEOTIDE SEQUENCE [LARGE SCALE GENOMIC DNA]</scope>
    <source>
        <strain evidence="6 7">HS21</strain>
    </source>
</reference>
<evidence type="ECO:0000313" key="7">
    <source>
        <dbReference type="Proteomes" id="UP000289856"/>
    </source>
</evidence>
<dbReference type="RefSeq" id="WP_232058000.1">
    <property type="nucleotide sequence ID" value="NZ_AP019400.1"/>
</dbReference>
<evidence type="ECO:0000313" key="6">
    <source>
        <dbReference type="EMBL" id="BBI36485.1"/>
    </source>
</evidence>
<feature type="region of interest" description="Disordered" evidence="4">
    <location>
        <begin position="23"/>
        <end position="52"/>
    </location>
</feature>
<comment type="similarity">
    <text evidence="1">Belongs to the bacterial solute-binding protein 1 family.</text>
</comment>
<organism evidence="6 7">
    <name type="scientific">Cohnella abietis</name>
    <dbReference type="NCBI Taxonomy" id="2507935"/>
    <lineage>
        <taxon>Bacteria</taxon>
        <taxon>Bacillati</taxon>
        <taxon>Bacillota</taxon>
        <taxon>Bacilli</taxon>
        <taxon>Bacillales</taxon>
        <taxon>Paenibacillaceae</taxon>
        <taxon>Cohnella</taxon>
    </lineage>
</organism>
<dbReference type="InterPro" id="IPR006059">
    <property type="entry name" value="SBP"/>
</dbReference>
<sequence length="437" mass="47311">MKRVYSLGTVVLLSTSLVVSGCGSNNKANESSPSNSATPSASSSASNGSGEKVKLTMGSWRTDDKAVYEKVFAEFNKQYPNIEIDFSPTKSTEYNTVLNTALQTGEGPDIIHLRPYAAGIGLGDSGFIEPINGLPGLEVFPADVMAASTGKDGNVYGVPMALNTVGIMYNKKIFKDNNLEVPKTWDELLKVSQSLKDNKIIPFGFGAKDGWILSMTQGAIGPAGYGGNEFVDKLLKGEKKFTDEEYVQSLQLMKDLVPYFPDKFTGIGYEDMRTFFATEQAAMYVLGDFDVGVIQTMNPALELGVFPIPSKVAGASPTVSTYVDGSYAVNAASKHKEEAKKFLEFATSKEFGNLFANEMKRVSPIPGVTATDPVIAQFAELANTASTPYLMVTNFNSGNPTTKVTLENSMQALYLNNMDAKKVAEELQKNVDTWFKP</sequence>